<dbReference type="SMART" id="SM00922">
    <property type="entry name" value="MR_MLE"/>
    <property type="match status" value="1"/>
</dbReference>
<dbReference type="AlphaFoldDB" id="A0A644X221"/>
<dbReference type="InterPro" id="IPR036849">
    <property type="entry name" value="Enolase-like_C_sf"/>
</dbReference>
<reference evidence="4" key="1">
    <citation type="submission" date="2019-08" db="EMBL/GenBank/DDBJ databases">
        <authorList>
            <person name="Kucharzyk K."/>
            <person name="Murdoch R.W."/>
            <person name="Higgins S."/>
            <person name="Loffler F."/>
        </authorList>
    </citation>
    <scope>NUCLEOTIDE SEQUENCE</scope>
</reference>
<dbReference type="SFLD" id="SFLDG00180">
    <property type="entry name" value="muconate_cycloisomerase"/>
    <property type="match status" value="1"/>
</dbReference>
<dbReference type="PANTHER" id="PTHR48080">
    <property type="entry name" value="D-GALACTONATE DEHYDRATASE-RELATED"/>
    <property type="match status" value="1"/>
</dbReference>
<dbReference type="Gene3D" id="3.20.20.120">
    <property type="entry name" value="Enolase-like C-terminal domain"/>
    <property type="match status" value="1"/>
</dbReference>
<evidence type="ECO:0000256" key="2">
    <source>
        <dbReference type="ARBA" id="ARBA00022723"/>
    </source>
</evidence>
<dbReference type="SUPFAM" id="SSF51604">
    <property type="entry name" value="Enolase C-terminal domain-like"/>
    <property type="match status" value="1"/>
</dbReference>
<dbReference type="Pfam" id="PF02746">
    <property type="entry name" value="MR_MLE_N"/>
    <property type="match status" value="1"/>
</dbReference>
<dbReference type="PANTHER" id="PTHR48080:SF3">
    <property type="entry name" value="ENOLASE SUPERFAMILY MEMBER DDB_G0284701"/>
    <property type="match status" value="1"/>
</dbReference>
<dbReference type="InterPro" id="IPR034593">
    <property type="entry name" value="DgoD-like"/>
</dbReference>
<gene>
    <name evidence="4" type="ORF">SDC9_56331</name>
</gene>
<keyword evidence="2" id="KW-0479">Metal-binding</keyword>
<dbReference type="EMBL" id="VSSQ01001639">
    <property type="protein sequence ID" value="MPM10007.1"/>
    <property type="molecule type" value="Genomic_DNA"/>
</dbReference>
<dbReference type="GO" id="GO:0046872">
    <property type="term" value="F:metal ion binding"/>
    <property type="evidence" value="ECO:0007669"/>
    <property type="project" value="UniProtKB-KW"/>
</dbReference>
<dbReference type="SFLD" id="SFLDS00001">
    <property type="entry name" value="Enolase"/>
    <property type="match status" value="1"/>
</dbReference>
<dbReference type="InterPro" id="IPR029017">
    <property type="entry name" value="Enolase-like_N"/>
</dbReference>
<evidence type="ECO:0000313" key="4">
    <source>
        <dbReference type="EMBL" id="MPM10007.1"/>
    </source>
</evidence>
<evidence type="ECO:0000259" key="3">
    <source>
        <dbReference type="SMART" id="SM00922"/>
    </source>
</evidence>
<organism evidence="4">
    <name type="scientific">bioreactor metagenome</name>
    <dbReference type="NCBI Taxonomy" id="1076179"/>
    <lineage>
        <taxon>unclassified sequences</taxon>
        <taxon>metagenomes</taxon>
        <taxon>ecological metagenomes</taxon>
    </lineage>
</organism>
<dbReference type="SUPFAM" id="SSF54826">
    <property type="entry name" value="Enolase N-terminal domain-like"/>
    <property type="match status" value="1"/>
</dbReference>
<protein>
    <submittedName>
        <fullName evidence="4">N-succinyl-L-Arg/Lys racemase</fullName>
        <ecNumber evidence="4">5.1.1.-</ecNumber>
    </submittedName>
</protein>
<accession>A0A644X221</accession>
<comment type="similarity">
    <text evidence="1">Belongs to the mandelate racemase/muconate lactonizing enzyme family.</text>
</comment>
<dbReference type="InterPro" id="IPR029065">
    <property type="entry name" value="Enolase_C-like"/>
</dbReference>
<dbReference type="InterPro" id="IPR013342">
    <property type="entry name" value="Mandelate_racemase_C"/>
</dbReference>
<dbReference type="InterPro" id="IPR013341">
    <property type="entry name" value="Mandelate_racemase_N_dom"/>
</dbReference>
<sequence length="370" mass="40432">MTIKEIEYIPLKVPRDYGKKWRTALGAHSYGDAALVIVHEEGGAFGVGEVSSIWDAGGSGLVRYAGQKLSNSVAGLDVFDISALHKTMDAAVGWSREAYCLKAGIEMAVYDMIGKLKDMPVYQLLGGKNREKVPISRSVGMGTVEERLEQISNFYGKGYRAFKLKIGTDYNEDLKAVAEVRKAYGDTILIRVDANMAFSEPKFVLNLSEKLYDLGVISLEQPLGPRNFEGLKFLREHSRVPIMIDESVWDPADALEAIRGGFADIMNVYVSESGGLRKARLIADLCDIAGIGFCIGSMPELGVGTAAVRHLGMAAPVISQPCDLIGNTYFADDIINEKLPVKDGFAYSLDGPGLGVTINWDKVDKYRTDR</sequence>
<dbReference type="GO" id="GO:0016853">
    <property type="term" value="F:isomerase activity"/>
    <property type="evidence" value="ECO:0007669"/>
    <property type="project" value="UniProtKB-KW"/>
</dbReference>
<feature type="domain" description="Mandelate racemase/muconate lactonizing enzyme C-terminal" evidence="3">
    <location>
        <begin position="144"/>
        <end position="241"/>
    </location>
</feature>
<comment type="caution">
    <text evidence="4">The sequence shown here is derived from an EMBL/GenBank/DDBJ whole genome shotgun (WGS) entry which is preliminary data.</text>
</comment>
<dbReference type="Gene3D" id="3.30.390.10">
    <property type="entry name" value="Enolase-like, N-terminal domain"/>
    <property type="match status" value="1"/>
</dbReference>
<evidence type="ECO:0000256" key="1">
    <source>
        <dbReference type="ARBA" id="ARBA00008031"/>
    </source>
</evidence>
<dbReference type="Pfam" id="PF13378">
    <property type="entry name" value="MR_MLE_C"/>
    <property type="match status" value="1"/>
</dbReference>
<name>A0A644X221_9ZZZZ</name>
<keyword evidence="4" id="KW-0413">Isomerase</keyword>
<proteinExistence type="inferred from homology"/>
<dbReference type="EC" id="5.1.1.-" evidence="4"/>